<protein>
    <submittedName>
        <fullName evidence="3">Uncharacterized protein</fullName>
    </submittedName>
</protein>
<feature type="region of interest" description="Disordered" evidence="1">
    <location>
        <begin position="189"/>
        <end position="215"/>
    </location>
</feature>
<keyword evidence="2" id="KW-0472">Membrane</keyword>
<name>A0A518H8N8_9BACT</name>
<dbReference type="OrthoDB" id="9841560at2"/>
<organism evidence="3 4">
    <name type="scientific">Tautonia plasticadhaerens</name>
    <dbReference type="NCBI Taxonomy" id="2527974"/>
    <lineage>
        <taxon>Bacteria</taxon>
        <taxon>Pseudomonadati</taxon>
        <taxon>Planctomycetota</taxon>
        <taxon>Planctomycetia</taxon>
        <taxon>Isosphaerales</taxon>
        <taxon>Isosphaeraceae</taxon>
        <taxon>Tautonia</taxon>
    </lineage>
</organism>
<evidence type="ECO:0000256" key="1">
    <source>
        <dbReference type="SAM" id="MobiDB-lite"/>
    </source>
</evidence>
<reference evidence="3 4" key="1">
    <citation type="submission" date="2019-02" db="EMBL/GenBank/DDBJ databases">
        <title>Deep-cultivation of Planctomycetes and their phenomic and genomic characterization uncovers novel biology.</title>
        <authorList>
            <person name="Wiegand S."/>
            <person name="Jogler M."/>
            <person name="Boedeker C."/>
            <person name="Pinto D."/>
            <person name="Vollmers J."/>
            <person name="Rivas-Marin E."/>
            <person name="Kohn T."/>
            <person name="Peeters S.H."/>
            <person name="Heuer A."/>
            <person name="Rast P."/>
            <person name="Oberbeckmann S."/>
            <person name="Bunk B."/>
            <person name="Jeske O."/>
            <person name="Meyerdierks A."/>
            <person name="Storesund J.E."/>
            <person name="Kallscheuer N."/>
            <person name="Luecker S."/>
            <person name="Lage O.M."/>
            <person name="Pohl T."/>
            <person name="Merkel B.J."/>
            <person name="Hornburger P."/>
            <person name="Mueller R.-W."/>
            <person name="Bruemmer F."/>
            <person name="Labrenz M."/>
            <person name="Spormann A.M."/>
            <person name="Op den Camp H."/>
            <person name="Overmann J."/>
            <person name="Amann R."/>
            <person name="Jetten M.S.M."/>
            <person name="Mascher T."/>
            <person name="Medema M.H."/>
            <person name="Devos D.P."/>
            <person name="Kaster A.-K."/>
            <person name="Ovreas L."/>
            <person name="Rohde M."/>
            <person name="Galperin M.Y."/>
            <person name="Jogler C."/>
        </authorList>
    </citation>
    <scope>NUCLEOTIDE SEQUENCE [LARGE SCALE GENOMIC DNA]</scope>
    <source>
        <strain evidence="3 4">ElP</strain>
    </source>
</reference>
<evidence type="ECO:0000256" key="2">
    <source>
        <dbReference type="SAM" id="Phobius"/>
    </source>
</evidence>
<feature type="transmembrane region" description="Helical" evidence="2">
    <location>
        <begin position="72"/>
        <end position="92"/>
    </location>
</feature>
<dbReference type="Proteomes" id="UP000317835">
    <property type="component" value="Chromosome"/>
</dbReference>
<evidence type="ECO:0000313" key="3">
    <source>
        <dbReference type="EMBL" id="QDV37218.1"/>
    </source>
</evidence>
<dbReference type="RefSeq" id="WP_145274686.1">
    <property type="nucleotide sequence ID" value="NZ_CP036426.1"/>
</dbReference>
<dbReference type="EMBL" id="CP036426">
    <property type="protein sequence ID" value="QDV37218.1"/>
    <property type="molecule type" value="Genomic_DNA"/>
</dbReference>
<gene>
    <name evidence="3" type="ORF">ElP_51510</name>
</gene>
<sequence>MRHHFALTAWISLSVGLVASGAWVRYDGSYLVVDQFMLGLMFFVAGLMMTVALICWLPLLRRLPDGKGAGRIVSAVLLAPAATMTLLSLMAFETPATAASRHRDYLIRVSRVVAEDYKRRGRMPAFFEDAHGRSSDRLPHRGDADGGALAYRRIDDRTALLCAPECRVHVSICGEQVAYQPWPPGGNDPCRSLPSSSPYWAGRRSGEAESVGLAR</sequence>
<evidence type="ECO:0000313" key="4">
    <source>
        <dbReference type="Proteomes" id="UP000317835"/>
    </source>
</evidence>
<dbReference type="AlphaFoldDB" id="A0A518H8N8"/>
<keyword evidence="2" id="KW-1133">Transmembrane helix</keyword>
<proteinExistence type="predicted"/>
<keyword evidence="2" id="KW-0812">Transmembrane</keyword>
<dbReference type="KEGG" id="tpla:ElP_51510"/>
<accession>A0A518H8N8</accession>
<keyword evidence="4" id="KW-1185">Reference proteome</keyword>
<feature type="transmembrane region" description="Helical" evidence="2">
    <location>
        <begin position="37"/>
        <end position="60"/>
    </location>
</feature>